<name>A0A284QNW3_ARMOS</name>
<dbReference type="AlphaFoldDB" id="A0A284QNW3"/>
<accession>A0A284QNW3</accession>
<dbReference type="Proteomes" id="UP000219338">
    <property type="component" value="Unassembled WGS sequence"/>
</dbReference>
<reference evidence="2" key="1">
    <citation type="journal article" date="2017" name="Nat. Ecol. Evol.">
        <title>Genome expansion and lineage-specific genetic innovations in the forest pathogenic fungi Armillaria.</title>
        <authorList>
            <person name="Sipos G."/>
            <person name="Prasanna A.N."/>
            <person name="Walter M.C."/>
            <person name="O'Connor E."/>
            <person name="Balint B."/>
            <person name="Krizsan K."/>
            <person name="Kiss B."/>
            <person name="Hess J."/>
            <person name="Varga T."/>
            <person name="Slot J."/>
            <person name="Riley R."/>
            <person name="Boka B."/>
            <person name="Rigling D."/>
            <person name="Barry K."/>
            <person name="Lee J."/>
            <person name="Mihaltcheva S."/>
            <person name="LaButti K."/>
            <person name="Lipzen A."/>
            <person name="Waldron R."/>
            <person name="Moloney N.M."/>
            <person name="Sperisen C."/>
            <person name="Kredics L."/>
            <person name="Vagvoelgyi C."/>
            <person name="Patrignani A."/>
            <person name="Fitzpatrick D."/>
            <person name="Nagy I."/>
            <person name="Doyle S."/>
            <person name="Anderson J.B."/>
            <person name="Grigoriev I.V."/>
            <person name="Gueldener U."/>
            <person name="Muensterkoetter M."/>
            <person name="Nagy L.G."/>
        </authorList>
    </citation>
    <scope>NUCLEOTIDE SEQUENCE [LARGE SCALE GENOMIC DNA]</scope>
    <source>
        <strain evidence="2">C18/9</strain>
    </source>
</reference>
<proteinExistence type="predicted"/>
<keyword evidence="2" id="KW-1185">Reference proteome</keyword>
<evidence type="ECO:0000313" key="1">
    <source>
        <dbReference type="EMBL" id="SJK98090.1"/>
    </source>
</evidence>
<evidence type="ECO:0000313" key="2">
    <source>
        <dbReference type="Proteomes" id="UP000219338"/>
    </source>
</evidence>
<dbReference type="EMBL" id="FUEG01000001">
    <property type="protein sequence ID" value="SJK98090.1"/>
    <property type="molecule type" value="Genomic_DNA"/>
</dbReference>
<protein>
    <submittedName>
        <fullName evidence="1">Uncharacterized protein</fullName>
    </submittedName>
</protein>
<sequence>MVWTSHETASSWGVTDNEIVFRGLKNGSMLKTRPVGVLVEQGGGNVGEMGWRPLSGGIAALWAQTIGVIASSDIENGYSLKTRLVEAVVEWGGIDVGGMGGRGESAIVGQHGSTEGSDC</sequence>
<organism evidence="1 2">
    <name type="scientific">Armillaria ostoyae</name>
    <name type="common">Armillaria root rot fungus</name>
    <dbReference type="NCBI Taxonomy" id="47428"/>
    <lineage>
        <taxon>Eukaryota</taxon>
        <taxon>Fungi</taxon>
        <taxon>Dikarya</taxon>
        <taxon>Basidiomycota</taxon>
        <taxon>Agaricomycotina</taxon>
        <taxon>Agaricomycetes</taxon>
        <taxon>Agaricomycetidae</taxon>
        <taxon>Agaricales</taxon>
        <taxon>Marasmiineae</taxon>
        <taxon>Physalacriaceae</taxon>
        <taxon>Armillaria</taxon>
    </lineage>
</organism>
<dbReference type="OrthoDB" id="10395870at2759"/>
<gene>
    <name evidence="1" type="ORF">ARMOST_01347</name>
</gene>